<dbReference type="EMBL" id="CP007035">
    <property type="protein sequence ID" value="AHF15971.1"/>
    <property type="molecule type" value="Genomic_DNA"/>
</dbReference>
<evidence type="ECO:0000313" key="7">
    <source>
        <dbReference type="EMBL" id="AHF15971.1"/>
    </source>
</evidence>
<dbReference type="Pfam" id="PF04542">
    <property type="entry name" value="Sigma70_r2"/>
    <property type="match status" value="1"/>
</dbReference>
<evidence type="ECO:0000256" key="2">
    <source>
        <dbReference type="ARBA" id="ARBA00023015"/>
    </source>
</evidence>
<dbReference type="InterPro" id="IPR013325">
    <property type="entry name" value="RNA_pol_sigma_r2"/>
</dbReference>
<dbReference type="InterPro" id="IPR039425">
    <property type="entry name" value="RNA_pol_sigma-70-like"/>
</dbReference>
<dbReference type="CDD" id="cd06171">
    <property type="entry name" value="Sigma70_r4"/>
    <property type="match status" value="1"/>
</dbReference>
<dbReference type="NCBIfam" id="TIGR02937">
    <property type="entry name" value="sigma70-ECF"/>
    <property type="match status" value="1"/>
</dbReference>
<dbReference type="GO" id="GO:0003677">
    <property type="term" value="F:DNA binding"/>
    <property type="evidence" value="ECO:0007669"/>
    <property type="project" value="InterPro"/>
</dbReference>
<proteinExistence type="inferred from homology"/>
<gene>
    <name evidence="7" type="ORF">NIASO_14030</name>
</gene>
<comment type="similarity">
    <text evidence="1">Belongs to the sigma-70 factor family. ECF subfamily.</text>
</comment>
<feature type="domain" description="RNA polymerase sigma factor 70 region 4 type 2" evidence="6">
    <location>
        <begin position="119"/>
        <end position="171"/>
    </location>
</feature>
<dbReference type="InterPro" id="IPR036388">
    <property type="entry name" value="WH-like_DNA-bd_sf"/>
</dbReference>
<dbReference type="SUPFAM" id="SSF88946">
    <property type="entry name" value="Sigma2 domain of RNA polymerase sigma factors"/>
    <property type="match status" value="1"/>
</dbReference>
<evidence type="ECO:0000256" key="1">
    <source>
        <dbReference type="ARBA" id="ARBA00010641"/>
    </source>
</evidence>
<accession>W0F3R1</accession>
<reference evidence="7 8" key="1">
    <citation type="submission" date="2013-12" db="EMBL/GenBank/DDBJ databases">
        <authorList>
            <consortium name="DOE Joint Genome Institute"/>
            <person name="Eisen J."/>
            <person name="Huntemann M."/>
            <person name="Han J."/>
            <person name="Chen A."/>
            <person name="Kyrpides N."/>
            <person name="Mavromatis K."/>
            <person name="Markowitz V."/>
            <person name="Palaniappan K."/>
            <person name="Ivanova N."/>
            <person name="Schaumberg A."/>
            <person name="Pati A."/>
            <person name="Liolios K."/>
            <person name="Nordberg H.P."/>
            <person name="Cantor M.N."/>
            <person name="Hua S.X."/>
            <person name="Woyke T."/>
        </authorList>
    </citation>
    <scope>NUCLEOTIDE SEQUENCE [LARGE SCALE GENOMIC DNA]</scope>
    <source>
        <strain evidence="8">DSM 19437</strain>
    </source>
</reference>
<keyword evidence="2" id="KW-0805">Transcription regulation</keyword>
<dbReference type="InterPro" id="IPR013249">
    <property type="entry name" value="RNA_pol_sigma70_r4_t2"/>
</dbReference>
<dbReference type="GO" id="GO:0016987">
    <property type="term" value="F:sigma factor activity"/>
    <property type="evidence" value="ECO:0007669"/>
    <property type="project" value="UniProtKB-KW"/>
</dbReference>
<dbReference type="PANTHER" id="PTHR43133">
    <property type="entry name" value="RNA POLYMERASE ECF-TYPE SIGMA FACTO"/>
    <property type="match status" value="1"/>
</dbReference>
<protein>
    <submittedName>
        <fullName evidence="7">RNA polymerase sigma 70</fullName>
    </submittedName>
</protein>
<dbReference type="PANTHER" id="PTHR43133:SF46">
    <property type="entry name" value="RNA POLYMERASE SIGMA-70 FACTOR ECF SUBFAMILY"/>
    <property type="match status" value="1"/>
</dbReference>
<keyword evidence="4" id="KW-0804">Transcription</keyword>
<keyword evidence="8" id="KW-1185">Reference proteome</keyword>
<dbReference type="GO" id="GO:0006352">
    <property type="term" value="P:DNA-templated transcription initiation"/>
    <property type="evidence" value="ECO:0007669"/>
    <property type="project" value="InterPro"/>
</dbReference>
<name>W0F3R1_9BACT</name>
<dbReference type="HOGENOM" id="CLU_047691_3_2_10"/>
<evidence type="ECO:0000256" key="4">
    <source>
        <dbReference type="ARBA" id="ARBA00023163"/>
    </source>
</evidence>
<dbReference type="Gene3D" id="1.10.10.10">
    <property type="entry name" value="Winged helix-like DNA-binding domain superfamily/Winged helix DNA-binding domain"/>
    <property type="match status" value="1"/>
</dbReference>
<dbReference type="InterPro" id="IPR014284">
    <property type="entry name" value="RNA_pol_sigma-70_dom"/>
</dbReference>
<organism evidence="7 8">
    <name type="scientific">Niabella soli DSM 19437</name>
    <dbReference type="NCBI Taxonomy" id="929713"/>
    <lineage>
        <taxon>Bacteria</taxon>
        <taxon>Pseudomonadati</taxon>
        <taxon>Bacteroidota</taxon>
        <taxon>Chitinophagia</taxon>
        <taxon>Chitinophagales</taxon>
        <taxon>Chitinophagaceae</taxon>
        <taxon>Niabella</taxon>
    </lineage>
</organism>
<dbReference type="AlphaFoldDB" id="W0F3R1"/>
<evidence type="ECO:0000259" key="6">
    <source>
        <dbReference type="Pfam" id="PF08281"/>
    </source>
</evidence>
<evidence type="ECO:0000256" key="3">
    <source>
        <dbReference type="ARBA" id="ARBA00023082"/>
    </source>
</evidence>
<evidence type="ECO:0000313" key="8">
    <source>
        <dbReference type="Proteomes" id="UP000003586"/>
    </source>
</evidence>
<dbReference type="STRING" id="929713.NIASO_14030"/>
<dbReference type="InterPro" id="IPR007627">
    <property type="entry name" value="RNA_pol_sigma70_r2"/>
</dbReference>
<dbReference type="KEGG" id="nso:NIASO_14030"/>
<sequence length="179" mass="20165">MIGGCKLGNPTWQKALYEQYYGFALAVCLRYAVSEQVALEIANDGFVKVFRGMREFNEPADALQLSKTFMSWFKKIMINTSINYTKSALSKESARLKSGSPEDLEADTRESAFDELAYRDLVRLIQQLSPAYRNTFSLYVIEGYTHDQIASILGISVGASKSNLLKARKNLRALLDKLK</sequence>
<dbReference type="SUPFAM" id="SSF88659">
    <property type="entry name" value="Sigma3 and sigma4 domains of RNA polymerase sigma factors"/>
    <property type="match status" value="1"/>
</dbReference>
<dbReference type="eggNOG" id="COG1595">
    <property type="taxonomic scope" value="Bacteria"/>
</dbReference>
<evidence type="ECO:0000259" key="5">
    <source>
        <dbReference type="Pfam" id="PF04542"/>
    </source>
</evidence>
<dbReference type="Pfam" id="PF08281">
    <property type="entry name" value="Sigma70_r4_2"/>
    <property type="match status" value="1"/>
</dbReference>
<feature type="domain" description="RNA polymerase sigma-70 region 2" evidence="5">
    <location>
        <begin position="16"/>
        <end position="85"/>
    </location>
</feature>
<dbReference type="InterPro" id="IPR013324">
    <property type="entry name" value="RNA_pol_sigma_r3/r4-like"/>
</dbReference>
<dbReference type="Gene3D" id="1.10.1740.10">
    <property type="match status" value="1"/>
</dbReference>
<dbReference type="Proteomes" id="UP000003586">
    <property type="component" value="Chromosome"/>
</dbReference>
<keyword evidence="3" id="KW-0731">Sigma factor</keyword>